<dbReference type="AlphaFoldDB" id="A0AAD7YG77"/>
<dbReference type="EMBL" id="JARGEI010000019">
    <property type="protein sequence ID" value="KAJ8714705.1"/>
    <property type="molecule type" value="Genomic_DNA"/>
</dbReference>
<reference evidence="1" key="1">
    <citation type="submission" date="2023-03" db="EMBL/GenBank/DDBJ databases">
        <title>Chromosome-level genomes of two armyworms, Mythimna separata and Mythimna loreyi, provide insights into the biosynthesis and reception of sex pheromones.</title>
        <authorList>
            <person name="Zhao H."/>
        </authorList>
    </citation>
    <scope>NUCLEOTIDE SEQUENCE</scope>
    <source>
        <strain evidence="1">BeijingLab</strain>
        <tissue evidence="1">Pupa</tissue>
    </source>
</reference>
<accession>A0AAD7YG77</accession>
<dbReference type="SMART" id="SM00718">
    <property type="entry name" value="DM4_12"/>
    <property type="match status" value="3"/>
</dbReference>
<comment type="caution">
    <text evidence="1">The sequence shown here is derived from an EMBL/GenBank/DDBJ whole genome shotgun (WGS) entry which is preliminary data.</text>
</comment>
<organism evidence="1 2">
    <name type="scientific">Mythimna separata</name>
    <name type="common">Oriental armyworm</name>
    <name type="synonym">Pseudaletia separata</name>
    <dbReference type="NCBI Taxonomy" id="271217"/>
    <lineage>
        <taxon>Eukaryota</taxon>
        <taxon>Metazoa</taxon>
        <taxon>Ecdysozoa</taxon>
        <taxon>Arthropoda</taxon>
        <taxon>Hexapoda</taxon>
        <taxon>Insecta</taxon>
        <taxon>Pterygota</taxon>
        <taxon>Neoptera</taxon>
        <taxon>Endopterygota</taxon>
        <taxon>Lepidoptera</taxon>
        <taxon>Glossata</taxon>
        <taxon>Ditrysia</taxon>
        <taxon>Noctuoidea</taxon>
        <taxon>Noctuidae</taxon>
        <taxon>Noctuinae</taxon>
        <taxon>Hadenini</taxon>
        <taxon>Mythimna</taxon>
    </lineage>
</organism>
<dbReference type="InterPro" id="IPR006631">
    <property type="entry name" value="DM4_12"/>
</dbReference>
<dbReference type="PANTHER" id="PTHR21398:SF7">
    <property type="entry name" value="LP19941P"/>
    <property type="match status" value="1"/>
</dbReference>
<name>A0AAD7YG77_MYTSE</name>
<keyword evidence="2" id="KW-1185">Reference proteome</keyword>
<gene>
    <name evidence="1" type="ORF">PYW07_002930</name>
</gene>
<evidence type="ECO:0000313" key="1">
    <source>
        <dbReference type="EMBL" id="KAJ8714705.1"/>
    </source>
</evidence>
<dbReference type="Pfam" id="PF07841">
    <property type="entry name" value="DM4_12"/>
    <property type="match status" value="3"/>
</dbReference>
<evidence type="ECO:0000313" key="2">
    <source>
        <dbReference type="Proteomes" id="UP001231518"/>
    </source>
</evidence>
<dbReference type="Proteomes" id="UP001231518">
    <property type="component" value="Chromosome 13"/>
</dbReference>
<proteinExistence type="predicted"/>
<protein>
    <submittedName>
        <fullName evidence="1">Uncharacterized protein</fullName>
    </submittedName>
</protein>
<dbReference type="PANTHER" id="PTHR21398">
    <property type="entry name" value="AGAP007094-PA"/>
    <property type="match status" value="1"/>
</dbReference>
<sequence>MKEQCPNVKTSLAHTRKRRHLAFPTGSAASIATSAVKTFMTHAPSGWFVVVEAELVYMLPDHTIIAAHNRRKLHHRQKKEIWETIENVLEERNINGRSCIIRTICEAQEHLAPKGRSLVHDILRAMFTAPLQEHEFVEEMGLTYGELLEPDICSSFSCAGCMTVGVLGQPAPSSAPGTFSFSLNWAIAYELPNVTETAIFYKQKKYKQHIQKRINRRELYGKLETILDNMGYSGRECILKTLCETTQRLVPHGENVVEEMFRTLFTMPPTKVLPTEPVEHAIYDAAHRLGHLVDSCDRFRCPVSLVDLIKGYYNAPAPKLDVAKNPWALFSSNFGELCSAKASSKVLSRRKRYVAFPEGSSFSCAGCMTVGVIGQPAPTSVPGTFTWGMNWGIAYELPNATETAKFYRRHNRLTRPMEQRRSRRELYGKLETIMENMGYDGRQCILKTLCETTQRLVPHGENMIEEMFRTLFTLPMTKLLASEPVEQATYDAAHRLGHILSNCDQFTCPISLVDLVQGYYNAPSPKLDIGLNPWALFSSSFG</sequence>